<organism evidence="3 4">
    <name type="scientific">Corynebacterium aquatimens</name>
    <dbReference type="NCBI Taxonomy" id="1190508"/>
    <lineage>
        <taxon>Bacteria</taxon>
        <taxon>Bacillati</taxon>
        <taxon>Actinomycetota</taxon>
        <taxon>Actinomycetes</taxon>
        <taxon>Mycobacteriales</taxon>
        <taxon>Corynebacteriaceae</taxon>
        <taxon>Corynebacterium</taxon>
    </lineage>
</organism>
<dbReference type="Pfam" id="PF02481">
    <property type="entry name" value="DNA_processg_A"/>
    <property type="match status" value="1"/>
</dbReference>
<proteinExistence type="inferred from homology"/>
<gene>
    <name evidence="3" type="ORF">IW254_000847</name>
</gene>
<keyword evidence="4" id="KW-1185">Reference proteome</keyword>
<dbReference type="PANTHER" id="PTHR43022">
    <property type="entry name" value="PROTEIN SMF"/>
    <property type="match status" value="1"/>
</dbReference>
<evidence type="ECO:0000259" key="2">
    <source>
        <dbReference type="Pfam" id="PF02481"/>
    </source>
</evidence>
<name>A0A931E3L4_9CORY</name>
<reference evidence="3" key="1">
    <citation type="submission" date="2020-11" db="EMBL/GenBank/DDBJ databases">
        <title>Sequencing the genomes of 1000 actinobacteria strains.</title>
        <authorList>
            <person name="Klenk H.-P."/>
        </authorList>
    </citation>
    <scope>NUCLEOTIDE SEQUENCE</scope>
    <source>
        <strain evidence="3">DSM 45632</strain>
    </source>
</reference>
<dbReference type="Gene3D" id="3.40.50.450">
    <property type="match status" value="1"/>
</dbReference>
<protein>
    <submittedName>
        <fullName evidence="3">DNA processing protein</fullName>
    </submittedName>
</protein>
<evidence type="ECO:0000313" key="4">
    <source>
        <dbReference type="Proteomes" id="UP000658613"/>
    </source>
</evidence>
<accession>A0A931E3L4</accession>
<dbReference type="Proteomes" id="UP000658613">
    <property type="component" value="Unassembled WGS sequence"/>
</dbReference>
<feature type="domain" description="Smf/DprA SLOG" evidence="2">
    <location>
        <begin position="119"/>
        <end position="313"/>
    </location>
</feature>
<evidence type="ECO:0000313" key="3">
    <source>
        <dbReference type="EMBL" id="MBG6121878.1"/>
    </source>
</evidence>
<dbReference type="GO" id="GO:0009294">
    <property type="term" value="P:DNA-mediated transformation"/>
    <property type="evidence" value="ECO:0007669"/>
    <property type="project" value="InterPro"/>
</dbReference>
<evidence type="ECO:0000256" key="1">
    <source>
        <dbReference type="ARBA" id="ARBA00006525"/>
    </source>
</evidence>
<comment type="similarity">
    <text evidence="1">Belongs to the DprA/Smf family.</text>
</comment>
<dbReference type="SUPFAM" id="SSF102405">
    <property type="entry name" value="MCP/YpsA-like"/>
    <property type="match status" value="1"/>
</dbReference>
<dbReference type="InterPro" id="IPR003488">
    <property type="entry name" value="DprA"/>
</dbReference>
<dbReference type="RefSeq" id="WP_196824358.1">
    <property type="nucleotide sequence ID" value="NZ_CP046980.1"/>
</dbReference>
<dbReference type="AlphaFoldDB" id="A0A931E3L4"/>
<comment type="caution">
    <text evidence="3">The sequence shown here is derived from an EMBL/GenBank/DDBJ whole genome shotgun (WGS) entry which is preliminary data.</text>
</comment>
<dbReference type="InterPro" id="IPR057666">
    <property type="entry name" value="DrpA_SLOG"/>
</dbReference>
<sequence>MTTPASTTTNKAWAYLGRVIEGPSRDLQALLAAGRTAEEIAHGVRTRATWIGRLANATESRYAWDRPAEDLETAHNAGYSLLTPESPGWPSEQLRFAFGNYRMREESGEVSDANRPNAVAPHVLWVKGATDLAGLCAQSVAFVGTRAISDYGRVATSELVHGLAKQHYSIVSGGALGVDTIAHEAALAACVPTIAVAACGPGVTYPKRNHGLFERIADNGGALITEYPPGMTPDRHRFLTRNRLVAALTQGSVIVEAAFRSGALNTLSWANDFGRVTMAVPGPITGPGSMGTNLAIRDARAAMVLSANHIHELLSPIGTVDSDAQIELDFAGDLIQSLSRNELRVYDSLPQKDYGGSTAEAVAARAGLTIGLTVHLLVDLSKRGIVTREAEVWKRT</sequence>
<dbReference type="EMBL" id="JADOUE010000001">
    <property type="protein sequence ID" value="MBG6121878.1"/>
    <property type="molecule type" value="Genomic_DNA"/>
</dbReference>
<dbReference type="PANTHER" id="PTHR43022:SF1">
    <property type="entry name" value="PROTEIN SMF"/>
    <property type="match status" value="1"/>
</dbReference>